<keyword evidence="2" id="KW-0812">Transmembrane</keyword>
<evidence type="ECO:0000313" key="4">
    <source>
        <dbReference type="Proteomes" id="UP001235064"/>
    </source>
</evidence>
<feature type="compositionally biased region" description="Basic residues" evidence="1">
    <location>
        <begin position="272"/>
        <end position="283"/>
    </location>
</feature>
<reference evidence="3 4" key="1">
    <citation type="submission" date="2023-06" db="EMBL/GenBank/DDBJ databases">
        <title>Microbacterium sp. nov., isolated from a waste landfill.</title>
        <authorList>
            <person name="Wen W."/>
        </authorList>
    </citation>
    <scope>NUCLEOTIDE SEQUENCE [LARGE SCALE GENOMIC DNA]</scope>
    <source>
        <strain evidence="3 4">ASV49</strain>
    </source>
</reference>
<name>A0ABT7MUU5_9MICO</name>
<keyword evidence="2" id="KW-0472">Membrane</keyword>
<evidence type="ECO:0000313" key="3">
    <source>
        <dbReference type="EMBL" id="MDL9978211.1"/>
    </source>
</evidence>
<keyword evidence="2" id="KW-1133">Transmembrane helix</keyword>
<accession>A0ABT7MUU5</accession>
<feature type="region of interest" description="Disordered" evidence="1">
    <location>
        <begin position="258"/>
        <end position="283"/>
    </location>
</feature>
<comment type="caution">
    <text evidence="3">The sequence shown here is derived from an EMBL/GenBank/DDBJ whole genome shotgun (WGS) entry which is preliminary data.</text>
</comment>
<feature type="transmembrane region" description="Helical" evidence="2">
    <location>
        <begin position="45"/>
        <end position="69"/>
    </location>
</feature>
<protein>
    <submittedName>
        <fullName evidence="3">Uncharacterized protein</fullName>
    </submittedName>
</protein>
<proteinExistence type="predicted"/>
<feature type="transmembrane region" description="Helical" evidence="2">
    <location>
        <begin position="187"/>
        <end position="213"/>
    </location>
</feature>
<feature type="transmembrane region" description="Helical" evidence="2">
    <location>
        <begin position="219"/>
        <end position="239"/>
    </location>
</feature>
<dbReference type="RefSeq" id="WP_286286410.1">
    <property type="nucleotide sequence ID" value="NZ_JASXSZ010000001.1"/>
</dbReference>
<dbReference type="Proteomes" id="UP001235064">
    <property type="component" value="Unassembled WGS sequence"/>
</dbReference>
<organism evidence="3 4">
    <name type="scientific">Microbacterium candidum</name>
    <dbReference type="NCBI Taxonomy" id="3041922"/>
    <lineage>
        <taxon>Bacteria</taxon>
        <taxon>Bacillati</taxon>
        <taxon>Actinomycetota</taxon>
        <taxon>Actinomycetes</taxon>
        <taxon>Micrococcales</taxon>
        <taxon>Microbacteriaceae</taxon>
        <taxon>Microbacterium</taxon>
    </lineage>
</organism>
<evidence type="ECO:0000256" key="2">
    <source>
        <dbReference type="SAM" id="Phobius"/>
    </source>
</evidence>
<keyword evidence="4" id="KW-1185">Reference proteome</keyword>
<dbReference type="EMBL" id="JASXSZ010000001">
    <property type="protein sequence ID" value="MDL9978211.1"/>
    <property type="molecule type" value="Genomic_DNA"/>
</dbReference>
<evidence type="ECO:0000256" key="1">
    <source>
        <dbReference type="SAM" id="MobiDB-lite"/>
    </source>
</evidence>
<sequence>MTSAGGPKRARATNDASYADLREPVYLLAPEARATTSTGVGWRPFGYLLLTVVWFVLAVIVLAVVFAVLPWRLSSDDVGPLGQSAGFSGGNLIGGVFALLLIAPLIGALFGVILTVSVGSFLSSATYLLRSLNPAFRQEKLSFSARSVRAEATGPASIAGLSTAFSLVPVRLTRWTKLVTIFTSQGLVVNVTLWVLGAWWGWFYVFTVCWMLWPAQGAASLVCAVVSVLLFAVFVYFVWRSRRAYPDIMPAAYRGTPYERSWPNRPREKPARKPAPKGAARAK</sequence>
<gene>
    <name evidence="3" type="ORF">QSV35_02595</name>
</gene>